<feature type="compositionally biased region" description="Polar residues" evidence="1">
    <location>
        <begin position="694"/>
        <end position="708"/>
    </location>
</feature>
<feature type="compositionally biased region" description="Basic and acidic residues" evidence="1">
    <location>
        <begin position="665"/>
        <end position="682"/>
    </location>
</feature>
<proteinExistence type="predicted"/>
<name>A0AAD6Z847_9AGAR</name>
<evidence type="ECO:0000313" key="4">
    <source>
        <dbReference type="Proteomes" id="UP001218218"/>
    </source>
</evidence>
<feature type="region of interest" description="Disordered" evidence="1">
    <location>
        <begin position="139"/>
        <end position="331"/>
    </location>
</feature>
<gene>
    <name evidence="3" type="ORF">DFH08DRAFT_943965</name>
</gene>
<feature type="compositionally biased region" description="Basic and acidic residues" evidence="1">
    <location>
        <begin position="221"/>
        <end position="232"/>
    </location>
</feature>
<comment type="caution">
    <text evidence="3">The sequence shown here is derived from an EMBL/GenBank/DDBJ whole genome shotgun (WGS) entry which is preliminary data.</text>
</comment>
<organism evidence="3 4">
    <name type="scientific">Mycena albidolilacea</name>
    <dbReference type="NCBI Taxonomy" id="1033008"/>
    <lineage>
        <taxon>Eukaryota</taxon>
        <taxon>Fungi</taxon>
        <taxon>Dikarya</taxon>
        <taxon>Basidiomycota</taxon>
        <taxon>Agaricomycotina</taxon>
        <taxon>Agaricomycetes</taxon>
        <taxon>Agaricomycetidae</taxon>
        <taxon>Agaricales</taxon>
        <taxon>Marasmiineae</taxon>
        <taxon>Mycenaceae</taxon>
        <taxon>Mycena</taxon>
    </lineage>
</organism>
<dbReference type="Proteomes" id="UP001218218">
    <property type="component" value="Unassembled WGS sequence"/>
</dbReference>
<keyword evidence="4" id="KW-1185">Reference proteome</keyword>
<feature type="domain" description="Restriction of telomere capping protein 4 C-terminal" evidence="2">
    <location>
        <begin position="475"/>
        <end position="576"/>
    </location>
</feature>
<evidence type="ECO:0000313" key="3">
    <source>
        <dbReference type="EMBL" id="KAJ7310781.1"/>
    </source>
</evidence>
<dbReference type="Pfam" id="PF14474">
    <property type="entry name" value="RTC4"/>
    <property type="match status" value="1"/>
</dbReference>
<feature type="region of interest" description="Disordered" evidence="1">
    <location>
        <begin position="603"/>
        <end position="708"/>
    </location>
</feature>
<evidence type="ECO:0000259" key="2">
    <source>
        <dbReference type="Pfam" id="PF14474"/>
    </source>
</evidence>
<feature type="compositionally biased region" description="Low complexity" evidence="1">
    <location>
        <begin position="320"/>
        <end position="331"/>
    </location>
</feature>
<protein>
    <recommendedName>
        <fullName evidence="2">Restriction of telomere capping protein 4 C-terminal domain-containing protein</fullName>
    </recommendedName>
</protein>
<feature type="compositionally biased region" description="Basic and acidic residues" evidence="1">
    <location>
        <begin position="280"/>
        <end position="313"/>
    </location>
</feature>
<dbReference type="InterPro" id="IPR028094">
    <property type="entry name" value="RTC4_C"/>
</dbReference>
<sequence length="708" mass="79984">MPIAKTKLNAAEQLHQLQDAFNRQKEEIEALKKAAAEAARKNAKTSRKQNLIPKPKGQAGKNVTIQDEMGLRHDAERYNRLYRIVKDYTHEYLSVHKTISQQNRMRLDEAIAIIGKEFKYFGKFKGFWPTRRNNDSALEKKAEASDRAGATITELEAATVDSDEDEENLDTNNAEPLTPKPNPPRSKRPKPLRVDSDDEEVTAVPEKKKRTANSDDEPTADTERKPKKEAKSNRAVTSDDEDAAAEPQPRGKKTNRKTADSDDEDIAADPEPQRKRKKNKPADSDYEDAAKEPEPKSKTKRKANAEVVKREKLANPVIPPASSSNLSPRPRLSWPDLPPGCPLTDCLEDLPKKINARILSLYSSRQILIDEGGLFAPGVYFFDQQICAAIRQEEHKDQYHELGRKQNWPENINFFSAYKRVLHMRDYLTAMITDKTYLETSDAWNSFISDMNHKIFAFSKSDSPLDYSFALLGRRCGYYGPTGAYIINSTITRVLANNEQKLGYALYGTLDDIITENYERFDDYDPDCDLISLREFIYFVLTPYAATLLISDDLDLDMEAAANVRHQSNIFGDVMQPDLEDPSIESLHQRNIDAMQGCSSVFLPRLPSRRPHNGKPADSANKTIQDSTEEDVKPKAPQASKSEKPVQRTTKPYILSVADFAEPDPLAKRKVQAEKKKPEKKPAAASKVNPIKSEYTTRSKTQAQAHTL</sequence>
<evidence type="ECO:0000256" key="1">
    <source>
        <dbReference type="SAM" id="MobiDB-lite"/>
    </source>
</evidence>
<accession>A0AAD6Z847</accession>
<reference evidence="3" key="1">
    <citation type="submission" date="2023-03" db="EMBL/GenBank/DDBJ databases">
        <title>Massive genome expansion in bonnet fungi (Mycena s.s.) driven by repeated elements and novel gene families across ecological guilds.</title>
        <authorList>
            <consortium name="Lawrence Berkeley National Laboratory"/>
            <person name="Harder C.B."/>
            <person name="Miyauchi S."/>
            <person name="Viragh M."/>
            <person name="Kuo A."/>
            <person name="Thoen E."/>
            <person name="Andreopoulos B."/>
            <person name="Lu D."/>
            <person name="Skrede I."/>
            <person name="Drula E."/>
            <person name="Henrissat B."/>
            <person name="Morin E."/>
            <person name="Kohler A."/>
            <person name="Barry K."/>
            <person name="LaButti K."/>
            <person name="Morin E."/>
            <person name="Salamov A."/>
            <person name="Lipzen A."/>
            <person name="Mereny Z."/>
            <person name="Hegedus B."/>
            <person name="Baldrian P."/>
            <person name="Stursova M."/>
            <person name="Weitz H."/>
            <person name="Taylor A."/>
            <person name="Grigoriev I.V."/>
            <person name="Nagy L.G."/>
            <person name="Martin F."/>
            <person name="Kauserud H."/>
        </authorList>
    </citation>
    <scope>NUCLEOTIDE SEQUENCE</scope>
    <source>
        <strain evidence="3">CBHHK002</strain>
    </source>
</reference>
<dbReference type="EMBL" id="JARIHO010000077">
    <property type="protein sequence ID" value="KAJ7310781.1"/>
    <property type="molecule type" value="Genomic_DNA"/>
</dbReference>
<dbReference type="AlphaFoldDB" id="A0AAD6Z847"/>
<feature type="region of interest" description="Disordered" evidence="1">
    <location>
        <begin position="40"/>
        <end position="60"/>
    </location>
</feature>